<evidence type="ECO:0000313" key="3">
    <source>
        <dbReference type="EMBL" id="SDC06159.1"/>
    </source>
</evidence>
<sequence length="164" mass="17223">MKRFAIVAALALLAGAVFAQPPVEVTPDDSIELQPGEIKVVEFDQPVADVKIAGEGLVKVVPMTDRTYAVQALNPGSTVAIAYGPGGKEVHRFGIGVAGHLVKIYGQGPTPALKTGDEYNSYICSPRGCGRVNTDITSGPSAAIISDTKTDKDGNAHTVTREYR</sequence>
<dbReference type="Pfam" id="PF13629">
    <property type="entry name" value="T2SS-T3SS_pil_N"/>
    <property type="match status" value="1"/>
</dbReference>
<proteinExistence type="predicted"/>
<dbReference type="RefSeq" id="WP_092077577.1">
    <property type="nucleotide sequence ID" value="NZ_FMZW01000001.1"/>
</dbReference>
<keyword evidence="1" id="KW-0732">Signal</keyword>
<evidence type="ECO:0000313" key="4">
    <source>
        <dbReference type="Proteomes" id="UP000199245"/>
    </source>
</evidence>
<organism evidence="3 4">
    <name type="scientific">Bradyrhizobium brasilense</name>
    <dbReference type="NCBI Taxonomy" id="1419277"/>
    <lineage>
        <taxon>Bacteria</taxon>
        <taxon>Pseudomonadati</taxon>
        <taxon>Pseudomonadota</taxon>
        <taxon>Alphaproteobacteria</taxon>
        <taxon>Hyphomicrobiales</taxon>
        <taxon>Nitrobacteraceae</taxon>
        <taxon>Bradyrhizobium</taxon>
    </lineage>
</organism>
<feature type="signal peptide" evidence="1">
    <location>
        <begin position="1"/>
        <end position="19"/>
    </location>
</feature>
<feature type="domain" description="Pilus formation protein N-terminal" evidence="2">
    <location>
        <begin position="28"/>
        <end position="97"/>
    </location>
</feature>
<evidence type="ECO:0000259" key="2">
    <source>
        <dbReference type="Pfam" id="PF13629"/>
    </source>
</evidence>
<evidence type="ECO:0000256" key="1">
    <source>
        <dbReference type="SAM" id="SignalP"/>
    </source>
</evidence>
<dbReference type="EMBL" id="FMZW01000001">
    <property type="protein sequence ID" value="SDC06159.1"/>
    <property type="molecule type" value="Genomic_DNA"/>
</dbReference>
<dbReference type="Proteomes" id="UP000199245">
    <property type="component" value="Unassembled WGS sequence"/>
</dbReference>
<gene>
    <name evidence="3" type="ORF">SAMN05216337_1001156</name>
</gene>
<accession>A0A1G6II06</accession>
<feature type="chain" id="PRO_5011786617" evidence="1">
    <location>
        <begin position="20"/>
        <end position="164"/>
    </location>
</feature>
<dbReference type="InterPro" id="IPR032789">
    <property type="entry name" value="T2SS-T3SS_pil_N"/>
</dbReference>
<protein>
    <submittedName>
        <fullName evidence="3">Pilus formation protein N terminal region</fullName>
    </submittedName>
</protein>
<dbReference type="AlphaFoldDB" id="A0A1G6II06"/>
<reference evidence="3 4" key="1">
    <citation type="submission" date="2016-10" db="EMBL/GenBank/DDBJ databases">
        <authorList>
            <person name="de Groot N.N."/>
        </authorList>
    </citation>
    <scope>NUCLEOTIDE SEQUENCE [LARGE SCALE GENOMIC DNA]</scope>
    <source>
        <strain evidence="3 4">R5</strain>
    </source>
</reference>
<name>A0A1G6II06_9BRAD</name>